<evidence type="ECO:0000313" key="12">
    <source>
        <dbReference type="EMBL" id="GJN19026.1"/>
    </source>
</evidence>
<gene>
    <name evidence="12" type="primary">gb06257</name>
    <name evidence="12" type="ORF">PR202_gb06257</name>
</gene>
<keyword evidence="5 11" id="KW-0812">Transmembrane</keyword>
<accession>A0AAV5E936</accession>
<dbReference type="PANTHER" id="PTHR48065:SF69">
    <property type="entry name" value="OS07G0466500 PROTEIN"/>
    <property type="match status" value="1"/>
</dbReference>
<evidence type="ECO:0000256" key="5">
    <source>
        <dbReference type="ARBA" id="ARBA00022692"/>
    </source>
</evidence>
<keyword evidence="13" id="KW-1185">Reference proteome</keyword>
<dbReference type="SUPFAM" id="SSF52058">
    <property type="entry name" value="L domain-like"/>
    <property type="match status" value="1"/>
</dbReference>
<evidence type="ECO:0000256" key="8">
    <source>
        <dbReference type="ARBA" id="ARBA00023136"/>
    </source>
</evidence>
<feature type="compositionally biased region" description="Basic and acidic residues" evidence="10">
    <location>
        <begin position="1"/>
        <end position="10"/>
    </location>
</feature>
<evidence type="ECO:0000256" key="11">
    <source>
        <dbReference type="SAM" id="Phobius"/>
    </source>
</evidence>
<dbReference type="EMBL" id="BQKI01000074">
    <property type="protein sequence ID" value="GJN19026.1"/>
    <property type="molecule type" value="Genomic_DNA"/>
</dbReference>
<dbReference type="PANTHER" id="PTHR48065">
    <property type="entry name" value="OS10G0469600 PROTEIN"/>
    <property type="match status" value="1"/>
</dbReference>
<feature type="region of interest" description="Disordered" evidence="10">
    <location>
        <begin position="1"/>
        <end position="32"/>
    </location>
</feature>
<dbReference type="Gene3D" id="3.80.10.10">
    <property type="entry name" value="Ribonuclease Inhibitor"/>
    <property type="match status" value="1"/>
</dbReference>
<protein>
    <submittedName>
        <fullName evidence="12">Uncharacterized protein</fullName>
    </submittedName>
</protein>
<dbReference type="PRINTS" id="PR00019">
    <property type="entry name" value="LEURICHRPT"/>
</dbReference>
<comment type="caution">
    <text evidence="12">The sequence shown here is derived from an EMBL/GenBank/DDBJ whole genome shotgun (WGS) entry which is preliminary data.</text>
</comment>
<reference evidence="12" key="2">
    <citation type="submission" date="2021-12" db="EMBL/GenBank/DDBJ databases">
        <title>Resequencing data analysis of finger millet.</title>
        <authorList>
            <person name="Hatakeyama M."/>
            <person name="Aluri S."/>
            <person name="Balachadran M.T."/>
            <person name="Sivarajan S.R."/>
            <person name="Poveda L."/>
            <person name="Shimizu-Inatsugi R."/>
            <person name="Schlapbach R."/>
            <person name="Sreeman S.M."/>
            <person name="Shimizu K.K."/>
        </authorList>
    </citation>
    <scope>NUCLEOTIDE SEQUENCE</scope>
</reference>
<evidence type="ECO:0000313" key="13">
    <source>
        <dbReference type="Proteomes" id="UP001054889"/>
    </source>
</evidence>
<dbReference type="Pfam" id="PF00560">
    <property type="entry name" value="LRR_1"/>
    <property type="match status" value="4"/>
</dbReference>
<keyword evidence="4" id="KW-1070">Brassinosteroid signaling pathway</keyword>
<dbReference type="FunFam" id="3.80.10.10:FF:000111">
    <property type="entry name" value="LRR receptor-like serine/threonine-protein kinase ERECTA"/>
    <property type="match status" value="1"/>
</dbReference>
<keyword evidence="3" id="KW-0433">Leucine-rich repeat</keyword>
<keyword evidence="9" id="KW-0325">Glycoprotein</keyword>
<evidence type="ECO:0000256" key="4">
    <source>
        <dbReference type="ARBA" id="ARBA00022626"/>
    </source>
</evidence>
<comment type="similarity">
    <text evidence="2">Belongs to the RLP family.</text>
</comment>
<proteinExistence type="inferred from homology"/>
<sequence>MAAMAEEQRRKQGHRRGFARRSRGNGGEAERESWGDARGRVLIPRRGRRVMTRGWLRVGQLPSTGLENMKKLVALNMSNNSFTGKIPNNGLRGKIPDSIGQLKRLEELCLEYNNMFVVQFLRAYISTAILLCYDYLPTTFEVLKGLGNLTTLLVGTNFRGSIPPTLMEIPMLQSEKTTNPVVFELPVYWSPSLQYYKVNSCPKVLNLGDNRFTGQIPQQIGHLKALTTLNLSFNNLCGEVPQSISNLTNLQVLDLSNNHLKGAISTALEDLNFLSEFNISNNDLDGPVSTGGQFSTYPDSSFIGNPKLCGLMLIHQHCNSVEVDPAPIVPTEASGGHIVFAIAFSVFFGVGVLYDQIVLSRCFG</sequence>
<evidence type="ECO:0000256" key="9">
    <source>
        <dbReference type="ARBA" id="ARBA00023180"/>
    </source>
</evidence>
<keyword evidence="8 11" id="KW-0472">Membrane</keyword>
<reference evidence="12" key="1">
    <citation type="journal article" date="2018" name="DNA Res.">
        <title>Multiple hybrid de novo genome assembly of finger millet, an orphan allotetraploid crop.</title>
        <authorList>
            <person name="Hatakeyama M."/>
            <person name="Aluri S."/>
            <person name="Balachadran M.T."/>
            <person name="Sivarajan S.R."/>
            <person name="Patrignani A."/>
            <person name="Gruter S."/>
            <person name="Poveda L."/>
            <person name="Shimizu-Inatsugi R."/>
            <person name="Baeten J."/>
            <person name="Francoijs K.J."/>
            <person name="Nataraja K.N."/>
            <person name="Reddy Y.A.N."/>
            <person name="Phadnis S."/>
            <person name="Ravikumar R.L."/>
            <person name="Schlapbach R."/>
            <person name="Sreeman S.M."/>
            <person name="Shimizu K.K."/>
        </authorList>
    </citation>
    <scope>NUCLEOTIDE SEQUENCE</scope>
</reference>
<feature type="transmembrane region" description="Helical" evidence="11">
    <location>
        <begin position="335"/>
        <end position="354"/>
    </location>
</feature>
<comment type="subcellular location">
    <subcellularLocation>
        <location evidence="1">Membrane</location>
        <topology evidence="1">Single-pass membrane protein</topology>
    </subcellularLocation>
</comment>
<dbReference type="AlphaFoldDB" id="A0AAV5E936"/>
<dbReference type="Proteomes" id="UP001054889">
    <property type="component" value="Unassembled WGS sequence"/>
</dbReference>
<organism evidence="12 13">
    <name type="scientific">Eleusine coracana subsp. coracana</name>
    <dbReference type="NCBI Taxonomy" id="191504"/>
    <lineage>
        <taxon>Eukaryota</taxon>
        <taxon>Viridiplantae</taxon>
        <taxon>Streptophyta</taxon>
        <taxon>Embryophyta</taxon>
        <taxon>Tracheophyta</taxon>
        <taxon>Spermatophyta</taxon>
        <taxon>Magnoliopsida</taxon>
        <taxon>Liliopsida</taxon>
        <taxon>Poales</taxon>
        <taxon>Poaceae</taxon>
        <taxon>PACMAD clade</taxon>
        <taxon>Chloridoideae</taxon>
        <taxon>Cynodonteae</taxon>
        <taxon>Eleusininae</taxon>
        <taxon>Eleusine</taxon>
    </lineage>
</organism>
<dbReference type="GO" id="GO:0009742">
    <property type="term" value="P:brassinosteroid mediated signaling pathway"/>
    <property type="evidence" value="ECO:0007669"/>
    <property type="project" value="UniProtKB-KW"/>
</dbReference>
<evidence type="ECO:0000256" key="2">
    <source>
        <dbReference type="ARBA" id="ARBA00009592"/>
    </source>
</evidence>
<keyword evidence="7 11" id="KW-1133">Transmembrane helix</keyword>
<name>A0AAV5E936_ELECO</name>
<evidence type="ECO:0000256" key="1">
    <source>
        <dbReference type="ARBA" id="ARBA00004167"/>
    </source>
</evidence>
<dbReference type="InterPro" id="IPR032675">
    <property type="entry name" value="LRR_dom_sf"/>
</dbReference>
<evidence type="ECO:0000256" key="10">
    <source>
        <dbReference type="SAM" id="MobiDB-lite"/>
    </source>
</evidence>
<keyword evidence="6" id="KW-0677">Repeat</keyword>
<dbReference type="InterPro" id="IPR001611">
    <property type="entry name" value="Leu-rich_rpt"/>
</dbReference>
<evidence type="ECO:0000256" key="6">
    <source>
        <dbReference type="ARBA" id="ARBA00022737"/>
    </source>
</evidence>
<evidence type="ECO:0000256" key="3">
    <source>
        <dbReference type="ARBA" id="ARBA00022614"/>
    </source>
</evidence>
<dbReference type="GO" id="GO:0016020">
    <property type="term" value="C:membrane"/>
    <property type="evidence" value="ECO:0007669"/>
    <property type="project" value="UniProtKB-SubCell"/>
</dbReference>
<evidence type="ECO:0000256" key="7">
    <source>
        <dbReference type="ARBA" id="ARBA00022989"/>
    </source>
</evidence>
<feature type="compositionally biased region" description="Basic residues" evidence="10">
    <location>
        <begin position="11"/>
        <end position="23"/>
    </location>
</feature>